<dbReference type="InterPro" id="IPR029068">
    <property type="entry name" value="Glyas_Bleomycin-R_OHBP_Dase"/>
</dbReference>
<dbReference type="PANTHER" id="PTHR33990">
    <property type="entry name" value="PROTEIN YJDN-RELATED"/>
    <property type="match status" value="1"/>
</dbReference>
<evidence type="ECO:0000313" key="2">
    <source>
        <dbReference type="EMBL" id="TCS88431.1"/>
    </source>
</evidence>
<dbReference type="SUPFAM" id="SSF54593">
    <property type="entry name" value="Glyoxalase/Bleomycin resistance protein/Dihydroxybiphenyl dioxygenase"/>
    <property type="match status" value="1"/>
</dbReference>
<proteinExistence type="predicted"/>
<gene>
    <name evidence="2" type="ORF">EDD80_103296</name>
</gene>
<dbReference type="PANTHER" id="PTHR33990:SF1">
    <property type="entry name" value="PROTEIN YJDN"/>
    <property type="match status" value="1"/>
</dbReference>
<keyword evidence="3" id="KW-1185">Reference proteome</keyword>
<feature type="domain" description="PhnB-like" evidence="1">
    <location>
        <begin position="4"/>
        <end position="134"/>
    </location>
</feature>
<dbReference type="EMBL" id="SMAD01000003">
    <property type="protein sequence ID" value="TCS88431.1"/>
    <property type="molecule type" value="Genomic_DNA"/>
</dbReference>
<dbReference type="CDD" id="cd06588">
    <property type="entry name" value="PhnB_like"/>
    <property type="match status" value="1"/>
</dbReference>
<dbReference type="Pfam" id="PF06983">
    <property type="entry name" value="3-dmu-9_3-mt"/>
    <property type="match status" value="1"/>
</dbReference>
<reference evidence="2 3" key="1">
    <citation type="submission" date="2019-03" db="EMBL/GenBank/DDBJ databases">
        <title>Genomic Encyclopedia of Type Strains, Phase IV (KMG-IV): sequencing the most valuable type-strain genomes for metagenomic binning, comparative biology and taxonomic classification.</title>
        <authorList>
            <person name="Goeker M."/>
        </authorList>
    </citation>
    <scope>NUCLEOTIDE SEQUENCE [LARGE SCALE GENOMIC DNA]</scope>
    <source>
        <strain evidence="2 3">DSM 21100</strain>
    </source>
</reference>
<evidence type="ECO:0000259" key="1">
    <source>
        <dbReference type="Pfam" id="PF06983"/>
    </source>
</evidence>
<name>A0A4R3KWY3_9SPHI</name>
<dbReference type="RefSeq" id="WP_132128637.1">
    <property type="nucleotide sequence ID" value="NZ_CP042432.1"/>
</dbReference>
<dbReference type="Gene3D" id="3.10.180.10">
    <property type="entry name" value="2,3-Dihydroxybiphenyl 1,2-Dioxygenase, domain 1"/>
    <property type="match status" value="1"/>
</dbReference>
<organism evidence="2 3">
    <name type="scientific">Anseongella ginsenosidimutans</name>
    <dbReference type="NCBI Taxonomy" id="496056"/>
    <lineage>
        <taxon>Bacteria</taxon>
        <taxon>Pseudomonadati</taxon>
        <taxon>Bacteroidota</taxon>
        <taxon>Sphingobacteriia</taxon>
        <taxon>Sphingobacteriales</taxon>
        <taxon>Sphingobacteriaceae</taxon>
        <taxon>Anseongella</taxon>
    </lineage>
</organism>
<dbReference type="AlphaFoldDB" id="A0A4R3KWY3"/>
<comment type="caution">
    <text evidence="2">The sequence shown here is derived from an EMBL/GenBank/DDBJ whole genome shotgun (WGS) entry which is preliminary data.</text>
</comment>
<evidence type="ECO:0000313" key="3">
    <source>
        <dbReference type="Proteomes" id="UP000295807"/>
    </source>
</evidence>
<dbReference type="InterPro" id="IPR028973">
    <property type="entry name" value="PhnB-like"/>
</dbReference>
<sequence length="143" mass="15667">MSLIVPYLNFKGNTEEAFNFYKSVFGGDFTSVQRFGDTPHAGDIPPGQSNKIMHLSLQVDKDTLLLGSDNLESMGMPPLVEGTNFSLSCHPESVEEGTMLFNALAAGGQVLMPFEKVFWGAHFGMLIDQFGIKWLFNVAEEGA</sequence>
<protein>
    <submittedName>
        <fullName evidence="2">PhnB protein</fullName>
    </submittedName>
</protein>
<accession>A0A4R3KWY3</accession>
<dbReference type="Proteomes" id="UP000295807">
    <property type="component" value="Unassembled WGS sequence"/>
</dbReference>
<dbReference type="OrthoDB" id="9795306at2"/>